<gene>
    <name evidence="2" type="ORF">Lnau_0835</name>
</gene>
<dbReference type="STRING" id="45070.Lnau_0835"/>
<keyword evidence="3" id="KW-1185">Reference proteome</keyword>
<feature type="transmembrane region" description="Helical" evidence="1">
    <location>
        <begin position="213"/>
        <end position="229"/>
    </location>
</feature>
<feature type="transmembrane region" description="Helical" evidence="1">
    <location>
        <begin position="266"/>
        <end position="284"/>
    </location>
</feature>
<sequence length="352" mass="40116">MSKHKQSTSKQRLKSTLQFFSSSLSDLNNKRIQVNRAKGLAKYFASSQKSMRALSPLDTSLGIMSFSLYMLRLSTNIGLLVQLNWVESKEQTDYKLRRELFYSLLNDSLWCAVNLTQFFWLSYRNSISSGLRGMQLETLAQLIDIFIMIIRYKQEKDEYELKYNQATGIERTRLAIEWQNKEFNTLRSLLTSLAIVTVFALFSFSIITVPLSPLISTIVLISSLLRVITEVKKNHKLINQLKLNEVSSQQIMNEELAKTRAHLKDLNQVILSSVFLPLGLFLLFTTPIPVVLLACVSMLLIHCLLTSLIDTKFSPLNTLNNEKNSMNTPDIPSSNSNPDFVEKNGYSVGYTT</sequence>
<proteinExistence type="predicted"/>
<keyword evidence="1" id="KW-0472">Membrane</keyword>
<keyword evidence="1" id="KW-1133">Transmembrane helix</keyword>
<dbReference type="AlphaFoldDB" id="A0A0W0WU56"/>
<reference evidence="2 3" key="1">
    <citation type="submission" date="2015-11" db="EMBL/GenBank/DDBJ databases">
        <title>Genomic analysis of 38 Legionella species identifies large and diverse effector repertoires.</title>
        <authorList>
            <person name="Burstein D."/>
            <person name="Amaro F."/>
            <person name="Zusman T."/>
            <person name="Lifshitz Z."/>
            <person name="Cohen O."/>
            <person name="Gilbert J.A."/>
            <person name="Pupko T."/>
            <person name="Shuman H.A."/>
            <person name="Segal G."/>
        </authorList>
    </citation>
    <scope>NUCLEOTIDE SEQUENCE [LARGE SCALE GENOMIC DNA]</scope>
    <source>
        <strain evidence="2 3">ATCC 49506</strain>
    </source>
</reference>
<dbReference type="PATRIC" id="fig|45070.6.peg.886"/>
<feature type="transmembrane region" description="Helical" evidence="1">
    <location>
        <begin position="189"/>
        <end position="207"/>
    </location>
</feature>
<keyword evidence="1" id="KW-0812">Transmembrane</keyword>
<evidence type="ECO:0000313" key="3">
    <source>
        <dbReference type="Proteomes" id="UP000054725"/>
    </source>
</evidence>
<evidence type="ECO:0008006" key="4">
    <source>
        <dbReference type="Google" id="ProtNLM"/>
    </source>
</evidence>
<evidence type="ECO:0000313" key="2">
    <source>
        <dbReference type="EMBL" id="KTD35851.1"/>
    </source>
</evidence>
<dbReference type="EMBL" id="LNYO01000013">
    <property type="protein sequence ID" value="KTD35851.1"/>
    <property type="molecule type" value="Genomic_DNA"/>
</dbReference>
<protein>
    <recommendedName>
        <fullName evidence="4">Coiled-coil protein</fullName>
    </recommendedName>
</protein>
<comment type="caution">
    <text evidence="2">The sequence shown here is derived from an EMBL/GenBank/DDBJ whole genome shotgun (WGS) entry which is preliminary data.</text>
</comment>
<organism evidence="2 3">
    <name type="scientific">Legionella nautarum</name>
    <dbReference type="NCBI Taxonomy" id="45070"/>
    <lineage>
        <taxon>Bacteria</taxon>
        <taxon>Pseudomonadati</taxon>
        <taxon>Pseudomonadota</taxon>
        <taxon>Gammaproteobacteria</taxon>
        <taxon>Legionellales</taxon>
        <taxon>Legionellaceae</taxon>
        <taxon>Legionella</taxon>
    </lineage>
</organism>
<dbReference type="Proteomes" id="UP000054725">
    <property type="component" value="Unassembled WGS sequence"/>
</dbReference>
<name>A0A0W0WU56_9GAMM</name>
<accession>A0A0W0WU56</accession>
<dbReference type="RefSeq" id="WP_065240239.1">
    <property type="nucleotide sequence ID" value="NZ_CAAAIF010000001.1"/>
</dbReference>
<evidence type="ECO:0000256" key="1">
    <source>
        <dbReference type="SAM" id="Phobius"/>
    </source>
</evidence>